<feature type="compositionally biased region" description="Polar residues" evidence="1">
    <location>
        <begin position="1"/>
        <end position="14"/>
    </location>
</feature>
<accession>Q4SZD7</accession>
<sequence length="79" mass="8558">MTSGAFTPYQTCATSPPPPHHDGSQGRAGGQICHSQHRCHAAIPQTPITTQQGRGLATAWQPHGPITVHNKRDQRMPKK</sequence>
<feature type="region of interest" description="Disordered" evidence="1">
    <location>
        <begin position="50"/>
        <end position="79"/>
    </location>
</feature>
<evidence type="ECO:0000313" key="2">
    <source>
        <dbReference type="EMBL" id="CAF93995.1"/>
    </source>
</evidence>
<reference evidence="2" key="2">
    <citation type="submission" date="2004-02" db="EMBL/GenBank/DDBJ databases">
        <authorList>
            <consortium name="Genoscope"/>
            <consortium name="Whitehead Institute Centre for Genome Research"/>
        </authorList>
    </citation>
    <scope>NUCLEOTIDE SEQUENCE</scope>
</reference>
<dbReference type="KEGG" id="tng:GSTEN00009898G001"/>
<name>Q4SZD7_TETNG</name>
<comment type="caution">
    <text evidence="2">The sequence shown here is derived from an EMBL/GenBank/DDBJ whole genome shotgun (WGS) entry which is preliminary data.</text>
</comment>
<gene>
    <name evidence="2" type="ORF">GSTENG00009898001</name>
</gene>
<protein>
    <submittedName>
        <fullName evidence="2">(spotted green pufferfish) hypothetical protein</fullName>
    </submittedName>
</protein>
<dbReference type="AlphaFoldDB" id="Q4SZD7"/>
<reference evidence="2" key="1">
    <citation type="journal article" date="2004" name="Nature">
        <title>Genome duplication in the teleost fish Tetraodon nigroviridis reveals the early vertebrate proto-karyotype.</title>
        <authorList>
            <person name="Jaillon O."/>
            <person name="Aury J.-M."/>
            <person name="Brunet F."/>
            <person name="Petit J.-L."/>
            <person name="Stange-Thomann N."/>
            <person name="Mauceli E."/>
            <person name="Bouneau L."/>
            <person name="Fischer C."/>
            <person name="Ozouf-Costaz C."/>
            <person name="Bernot A."/>
            <person name="Nicaud S."/>
            <person name="Jaffe D."/>
            <person name="Fisher S."/>
            <person name="Lutfalla G."/>
            <person name="Dossat C."/>
            <person name="Segurens B."/>
            <person name="Dasilva C."/>
            <person name="Salanoubat M."/>
            <person name="Levy M."/>
            <person name="Boudet N."/>
            <person name="Castellano S."/>
            <person name="Anthouard V."/>
            <person name="Jubin C."/>
            <person name="Castelli V."/>
            <person name="Katinka M."/>
            <person name="Vacherie B."/>
            <person name="Biemont C."/>
            <person name="Skalli Z."/>
            <person name="Cattolico L."/>
            <person name="Poulain J."/>
            <person name="De Berardinis V."/>
            <person name="Cruaud C."/>
            <person name="Duprat S."/>
            <person name="Brottier P."/>
            <person name="Coutanceau J.-P."/>
            <person name="Gouzy J."/>
            <person name="Parra G."/>
            <person name="Lardier G."/>
            <person name="Chapple C."/>
            <person name="McKernan K.J."/>
            <person name="McEwan P."/>
            <person name="Bosak S."/>
            <person name="Kellis M."/>
            <person name="Volff J.-N."/>
            <person name="Guigo R."/>
            <person name="Zody M.C."/>
            <person name="Mesirov J."/>
            <person name="Lindblad-Toh K."/>
            <person name="Birren B."/>
            <person name="Nusbaum C."/>
            <person name="Kahn D."/>
            <person name="Robinson-Rechavi M."/>
            <person name="Laudet V."/>
            <person name="Schachter V."/>
            <person name="Quetier F."/>
            <person name="Saurin W."/>
            <person name="Scarpelli C."/>
            <person name="Wincker P."/>
            <person name="Lander E.S."/>
            <person name="Weissenbach J."/>
            <person name="Roest Crollius H."/>
        </authorList>
    </citation>
    <scope>NUCLEOTIDE SEQUENCE [LARGE SCALE GENOMIC DNA]</scope>
</reference>
<evidence type="ECO:0000256" key="1">
    <source>
        <dbReference type="SAM" id="MobiDB-lite"/>
    </source>
</evidence>
<feature type="region of interest" description="Disordered" evidence="1">
    <location>
        <begin position="1"/>
        <end position="35"/>
    </location>
</feature>
<feature type="compositionally biased region" description="Basic and acidic residues" evidence="1">
    <location>
        <begin position="70"/>
        <end position="79"/>
    </location>
</feature>
<proteinExistence type="predicted"/>
<organism evidence="2">
    <name type="scientific">Tetraodon nigroviridis</name>
    <name type="common">Spotted green pufferfish</name>
    <name type="synonym">Chelonodon nigroviridis</name>
    <dbReference type="NCBI Taxonomy" id="99883"/>
    <lineage>
        <taxon>Eukaryota</taxon>
        <taxon>Metazoa</taxon>
        <taxon>Chordata</taxon>
        <taxon>Craniata</taxon>
        <taxon>Vertebrata</taxon>
        <taxon>Euteleostomi</taxon>
        <taxon>Actinopterygii</taxon>
        <taxon>Neopterygii</taxon>
        <taxon>Teleostei</taxon>
        <taxon>Neoteleostei</taxon>
        <taxon>Acanthomorphata</taxon>
        <taxon>Eupercaria</taxon>
        <taxon>Tetraodontiformes</taxon>
        <taxon>Tetradontoidea</taxon>
        <taxon>Tetraodontidae</taxon>
        <taxon>Tetraodon</taxon>
    </lineage>
</organism>
<dbReference type="EMBL" id="CAAE01011712">
    <property type="protein sequence ID" value="CAF93995.1"/>
    <property type="molecule type" value="Genomic_DNA"/>
</dbReference>